<evidence type="ECO:0000259" key="3">
    <source>
        <dbReference type="Pfam" id="PF00144"/>
    </source>
</evidence>
<dbReference type="InterPro" id="IPR012338">
    <property type="entry name" value="Beta-lactam/transpept-like"/>
</dbReference>
<dbReference type="PANTHER" id="PTHR46825">
    <property type="entry name" value="D-ALANYL-D-ALANINE-CARBOXYPEPTIDASE/ENDOPEPTIDASE AMPH"/>
    <property type="match status" value="1"/>
</dbReference>
<feature type="domain" description="Beta-lactamase-related" evidence="3">
    <location>
        <begin position="27"/>
        <end position="359"/>
    </location>
</feature>
<dbReference type="GeneID" id="68294423"/>
<dbReference type="AlphaFoldDB" id="A0A9P3FFQ5"/>
<name>A0A9P3FFQ5_9PEZI</name>
<dbReference type="EMBL" id="BOLY01000005">
    <property type="protein sequence ID" value="GIZ45691.1"/>
    <property type="molecule type" value="Genomic_DNA"/>
</dbReference>
<evidence type="ECO:0000313" key="4">
    <source>
        <dbReference type="EMBL" id="GIZ45691.1"/>
    </source>
</evidence>
<dbReference type="RefSeq" id="XP_044660178.1">
    <property type="nucleotide sequence ID" value="XM_044804243.1"/>
</dbReference>
<dbReference type="Proteomes" id="UP000825890">
    <property type="component" value="Unassembled WGS sequence"/>
</dbReference>
<evidence type="ECO:0000256" key="2">
    <source>
        <dbReference type="SAM" id="SignalP"/>
    </source>
</evidence>
<dbReference type="Pfam" id="PF00144">
    <property type="entry name" value="Beta-lactamase"/>
    <property type="match status" value="1"/>
</dbReference>
<evidence type="ECO:0000313" key="5">
    <source>
        <dbReference type="Proteomes" id="UP000825890"/>
    </source>
</evidence>
<dbReference type="OrthoDB" id="552049at2759"/>
<keyword evidence="2" id="KW-0732">Signal</keyword>
<dbReference type="PANTHER" id="PTHR46825:SF9">
    <property type="entry name" value="BETA-LACTAMASE-RELATED DOMAIN-CONTAINING PROTEIN"/>
    <property type="match status" value="1"/>
</dbReference>
<feature type="signal peptide" evidence="2">
    <location>
        <begin position="1"/>
        <end position="20"/>
    </location>
</feature>
<keyword evidence="5" id="KW-1185">Reference proteome</keyword>
<dbReference type="InterPro" id="IPR001466">
    <property type="entry name" value="Beta-lactam-related"/>
</dbReference>
<protein>
    <recommendedName>
        <fullName evidence="3">Beta-lactamase-related domain-containing protein</fullName>
    </recommendedName>
</protein>
<gene>
    <name evidence="4" type="ORF">CKM354_000884800</name>
</gene>
<accession>A0A9P3FFQ5</accession>
<dbReference type="Gene3D" id="3.40.710.10">
    <property type="entry name" value="DD-peptidase/beta-lactamase superfamily"/>
    <property type="match status" value="1"/>
</dbReference>
<dbReference type="SUPFAM" id="SSF56601">
    <property type="entry name" value="beta-lactamase/transpeptidase-like"/>
    <property type="match status" value="1"/>
</dbReference>
<comment type="similarity">
    <text evidence="1">Belongs to the peptidase S12 family.</text>
</comment>
<dbReference type="InterPro" id="IPR050491">
    <property type="entry name" value="AmpC-like"/>
</dbReference>
<feature type="chain" id="PRO_5040259303" description="Beta-lactamase-related domain-containing protein" evidence="2">
    <location>
        <begin position="21"/>
        <end position="590"/>
    </location>
</feature>
<sequence length="590" mass="64665">MRSSAYIAVALLALGFQSSATEFHAGFDDLVEDLLTKWHLPGLSIAVVRGGETESKGYGYARLPDVRATPDTLWFAGSTTKAFVATAAGLLVQNDSVPDFKWSSRLTDLLPGEFVLSEEYQTLHTTLEDALSHRSGLPRHDTSYGWGDETPEDIVKRLRYLPLTSEPRTRFQYCNIMFATVGVMLERHTGLQLESLLHDWIWKPLGMKSTTFSVQQAIGSGDLAAGYYWDEDGETYIPEPYYDILPVAGAGATISSANDYSLWIKALLESAKKLEHETGPLTSELLQALWTPRSYVDLGFVNTSHIASSVNYALGWMVVQVDKYTVITHSGGLPGFGTQVFLVPELDFGFTSMGNEVGRATFVGAQLFLLLLKEIRDEIVIEEHSGLQRSLERLLPLFGTPAQSGSRTKLAGFDADSATLPLPGDVGDYLGLYSHPAYGPINISLAGNSSTVPLSSIMDSQLPLAGRSPTPQLLVTPTHRVFSTSFVLTHTSTTFFDAQGYWIHGPTPENDQVTCGNAQPSPDTSGTKRNLKCKDEAVWQKAWPGQAVFEYSPDGKVATLGIEIEEEQIRVAGETGNWRDGMIWFAKVSE</sequence>
<organism evidence="4 5">
    <name type="scientific">Cercospora kikuchii</name>
    <dbReference type="NCBI Taxonomy" id="84275"/>
    <lineage>
        <taxon>Eukaryota</taxon>
        <taxon>Fungi</taxon>
        <taxon>Dikarya</taxon>
        <taxon>Ascomycota</taxon>
        <taxon>Pezizomycotina</taxon>
        <taxon>Dothideomycetes</taxon>
        <taxon>Dothideomycetidae</taxon>
        <taxon>Mycosphaerellales</taxon>
        <taxon>Mycosphaerellaceae</taxon>
        <taxon>Cercospora</taxon>
    </lineage>
</organism>
<proteinExistence type="inferred from homology"/>
<comment type="caution">
    <text evidence="4">The sequence shown here is derived from an EMBL/GenBank/DDBJ whole genome shotgun (WGS) entry which is preliminary data.</text>
</comment>
<reference evidence="4 5" key="1">
    <citation type="submission" date="2021-01" db="EMBL/GenBank/DDBJ databases">
        <title>Cercospora kikuchii MAFF 305040 whole genome shotgun sequence.</title>
        <authorList>
            <person name="Kashiwa T."/>
            <person name="Suzuki T."/>
        </authorList>
    </citation>
    <scope>NUCLEOTIDE SEQUENCE [LARGE SCALE GENOMIC DNA]</scope>
    <source>
        <strain evidence="4 5">MAFF 305040</strain>
    </source>
</reference>
<evidence type="ECO:0000256" key="1">
    <source>
        <dbReference type="ARBA" id="ARBA00038215"/>
    </source>
</evidence>